<dbReference type="SMART" id="SM00530">
    <property type="entry name" value="HTH_XRE"/>
    <property type="match status" value="1"/>
</dbReference>
<proteinExistence type="predicted"/>
<keyword evidence="5" id="KW-1185">Reference proteome</keyword>
<organism evidence="4 6">
    <name type="scientific">Intestinimonas massiliensis</name>
    <name type="common">ex Afouda et al. 2020</name>
    <dbReference type="NCBI Taxonomy" id="1673721"/>
    <lineage>
        <taxon>Bacteria</taxon>
        <taxon>Bacillati</taxon>
        <taxon>Bacillota</taxon>
        <taxon>Clostridia</taxon>
        <taxon>Eubacteriales</taxon>
        <taxon>Intestinimonas</taxon>
    </lineage>
</organism>
<accession>A0AAW5JNB3</accession>
<dbReference type="GO" id="GO:0003677">
    <property type="term" value="F:DNA binding"/>
    <property type="evidence" value="ECO:0007669"/>
    <property type="project" value="UniProtKB-KW"/>
</dbReference>
<dbReference type="InterPro" id="IPR001387">
    <property type="entry name" value="Cro/C1-type_HTH"/>
</dbReference>
<comment type="caution">
    <text evidence="4">The sequence shown here is derived from an EMBL/GenBank/DDBJ whole genome shotgun (WGS) entry which is preliminary data.</text>
</comment>
<dbReference type="Proteomes" id="UP001204562">
    <property type="component" value="Unassembled WGS sequence"/>
</dbReference>
<evidence type="ECO:0000313" key="6">
    <source>
        <dbReference type="Proteomes" id="UP001204562"/>
    </source>
</evidence>
<name>A0AAW5JNB3_9FIRM</name>
<dbReference type="EMBL" id="JAKNJB010000026">
    <property type="protein sequence ID" value="MCG4528094.1"/>
    <property type="molecule type" value="Genomic_DNA"/>
</dbReference>
<dbReference type="InterPro" id="IPR010982">
    <property type="entry name" value="Lambda_DNA-bd_dom_sf"/>
</dbReference>
<dbReference type="EMBL" id="JANFYS010000001">
    <property type="protein sequence ID" value="MCQ4768919.1"/>
    <property type="molecule type" value="Genomic_DNA"/>
</dbReference>
<dbReference type="RefSeq" id="WP_050616894.1">
    <property type="nucleotide sequence ID" value="NZ_JAKNJB010000026.1"/>
</dbReference>
<evidence type="ECO:0000313" key="5">
    <source>
        <dbReference type="Proteomes" id="UP001200313"/>
    </source>
</evidence>
<dbReference type="PROSITE" id="PS50943">
    <property type="entry name" value="HTH_CROC1"/>
    <property type="match status" value="1"/>
</dbReference>
<dbReference type="PANTHER" id="PTHR46558:SF11">
    <property type="entry name" value="HTH-TYPE TRANSCRIPTIONAL REGULATOR XRE"/>
    <property type="match status" value="1"/>
</dbReference>
<dbReference type="Proteomes" id="UP001200313">
    <property type="component" value="Unassembled WGS sequence"/>
</dbReference>
<gene>
    <name evidence="3" type="ORF">L0P79_13625</name>
    <name evidence="4" type="ORF">NE579_00365</name>
</gene>
<dbReference type="PANTHER" id="PTHR46558">
    <property type="entry name" value="TRACRIPTIONAL REGULATORY PROTEIN-RELATED-RELATED"/>
    <property type="match status" value="1"/>
</dbReference>
<evidence type="ECO:0000313" key="3">
    <source>
        <dbReference type="EMBL" id="MCG4528094.1"/>
    </source>
</evidence>
<evidence type="ECO:0000313" key="4">
    <source>
        <dbReference type="EMBL" id="MCQ4768919.1"/>
    </source>
</evidence>
<feature type="domain" description="HTH cro/C1-type" evidence="2">
    <location>
        <begin position="6"/>
        <end position="59"/>
    </location>
</feature>
<reference evidence="3 5" key="1">
    <citation type="submission" date="2022-01" db="EMBL/GenBank/DDBJ databases">
        <title>Collection of gut derived symbiotic bacterial strains cultured from healthy donors.</title>
        <authorList>
            <person name="Lin H."/>
            <person name="Kohout C."/>
            <person name="Waligurski E."/>
            <person name="Pamer E.G."/>
        </authorList>
    </citation>
    <scope>NUCLEOTIDE SEQUENCE [LARGE SCALE GENOMIC DNA]</scope>
    <source>
        <strain evidence="3 5">DFI.3.7</strain>
    </source>
</reference>
<reference evidence="4" key="2">
    <citation type="submission" date="2022-06" db="EMBL/GenBank/DDBJ databases">
        <title>Isolation of gut microbiota from human fecal samples.</title>
        <authorList>
            <person name="Pamer E.G."/>
            <person name="Barat B."/>
            <person name="Waligurski E."/>
            <person name="Medina S."/>
            <person name="Paddock L."/>
            <person name="Mostad J."/>
        </authorList>
    </citation>
    <scope>NUCLEOTIDE SEQUENCE</scope>
    <source>
        <strain evidence="4">DFI.9.91</strain>
    </source>
</reference>
<dbReference type="Gene3D" id="1.10.260.40">
    <property type="entry name" value="lambda repressor-like DNA-binding domains"/>
    <property type="match status" value="1"/>
</dbReference>
<evidence type="ECO:0000256" key="1">
    <source>
        <dbReference type="ARBA" id="ARBA00023125"/>
    </source>
</evidence>
<dbReference type="Pfam" id="PF01381">
    <property type="entry name" value="HTH_3"/>
    <property type="match status" value="1"/>
</dbReference>
<sequence>MFPERLKALRKKNGWTQREAAEATGMSYRGLQDLEAGKKPGYDSLLKLADGFEVSVDYLMGRTDDPRLHQLDE</sequence>
<dbReference type="AlphaFoldDB" id="A0AAW5JNB3"/>
<dbReference type="SUPFAM" id="SSF47413">
    <property type="entry name" value="lambda repressor-like DNA-binding domains"/>
    <property type="match status" value="1"/>
</dbReference>
<keyword evidence="1" id="KW-0238">DNA-binding</keyword>
<protein>
    <submittedName>
        <fullName evidence="4">Helix-turn-helix domain-containing protein</fullName>
    </submittedName>
</protein>
<dbReference type="CDD" id="cd00093">
    <property type="entry name" value="HTH_XRE"/>
    <property type="match status" value="1"/>
</dbReference>
<evidence type="ECO:0000259" key="2">
    <source>
        <dbReference type="PROSITE" id="PS50943"/>
    </source>
</evidence>